<gene>
    <name evidence="8" type="ORF">MSP1404_LOCUS62</name>
</gene>
<evidence type="ECO:0000256" key="2">
    <source>
        <dbReference type="ARBA" id="ARBA00013007"/>
    </source>
</evidence>
<dbReference type="HAMAP" id="MF_01109">
    <property type="entry name" value="OTCase"/>
    <property type="match status" value="1"/>
</dbReference>
<dbReference type="PANTHER" id="PTHR45753">
    <property type="entry name" value="ORNITHINE CARBAMOYLTRANSFERASE, MITOCHONDRIAL"/>
    <property type="match status" value="1"/>
</dbReference>
<evidence type="ECO:0000256" key="5">
    <source>
        <dbReference type="RuleBase" id="RU003634"/>
    </source>
</evidence>
<dbReference type="Pfam" id="PF00185">
    <property type="entry name" value="OTCace"/>
    <property type="match status" value="1"/>
</dbReference>
<comment type="catalytic activity">
    <reaction evidence="4">
        <text>carbamoyl phosphate + L-ornithine = L-citrulline + phosphate + H(+)</text>
        <dbReference type="Rhea" id="RHEA:19513"/>
        <dbReference type="ChEBI" id="CHEBI:15378"/>
        <dbReference type="ChEBI" id="CHEBI:43474"/>
        <dbReference type="ChEBI" id="CHEBI:46911"/>
        <dbReference type="ChEBI" id="CHEBI:57743"/>
        <dbReference type="ChEBI" id="CHEBI:58228"/>
        <dbReference type="EC" id="2.1.3.3"/>
    </reaction>
</comment>
<dbReference type="Pfam" id="PF02729">
    <property type="entry name" value="OTCace_N"/>
    <property type="match status" value="1"/>
</dbReference>
<dbReference type="InterPro" id="IPR006132">
    <property type="entry name" value="Asp/Orn_carbamoyltranf_P-bd"/>
</dbReference>
<protein>
    <recommendedName>
        <fullName evidence="2">ornithine carbamoyltransferase</fullName>
        <ecNumber evidence="2">2.1.3.3</ecNumber>
    </recommendedName>
</protein>
<dbReference type="InterPro" id="IPR006130">
    <property type="entry name" value="Asp/Orn_carbamoylTrfase"/>
</dbReference>
<evidence type="ECO:0000259" key="6">
    <source>
        <dbReference type="Pfam" id="PF00185"/>
    </source>
</evidence>
<keyword evidence="3 5" id="KW-0808">Transferase</keyword>
<comment type="similarity">
    <text evidence="1">Belongs to the aspartate/ornithine carbamoyltransferase superfamily. OTCase family.</text>
</comment>
<evidence type="ECO:0000259" key="7">
    <source>
        <dbReference type="Pfam" id="PF02729"/>
    </source>
</evidence>
<name>A0A7S0PK86_MICPS</name>
<dbReference type="PANTHER" id="PTHR45753:SF3">
    <property type="entry name" value="ORNITHINE TRANSCARBAMYLASE, MITOCHONDRIAL"/>
    <property type="match status" value="1"/>
</dbReference>
<dbReference type="InterPro" id="IPR006131">
    <property type="entry name" value="Asp_carbamoyltransf_Asp/Orn-bd"/>
</dbReference>
<dbReference type="GO" id="GO:0019240">
    <property type="term" value="P:citrulline biosynthetic process"/>
    <property type="evidence" value="ECO:0007669"/>
    <property type="project" value="TreeGrafter"/>
</dbReference>
<dbReference type="EMBL" id="HBEV01000076">
    <property type="protein sequence ID" value="CAD8575145.1"/>
    <property type="molecule type" value="Transcribed_RNA"/>
</dbReference>
<evidence type="ECO:0000256" key="4">
    <source>
        <dbReference type="ARBA" id="ARBA00048772"/>
    </source>
</evidence>
<evidence type="ECO:0000256" key="3">
    <source>
        <dbReference type="ARBA" id="ARBA00022679"/>
    </source>
</evidence>
<dbReference type="SUPFAM" id="SSF53671">
    <property type="entry name" value="Aspartate/ornithine carbamoyltransferase"/>
    <property type="match status" value="1"/>
</dbReference>
<dbReference type="EC" id="2.1.3.3" evidence="2"/>
<dbReference type="GO" id="GO:0042450">
    <property type="term" value="P:L-arginine biosynthetic process via ornithine"/>
    <property type="evidence" value="ECO:0007669"/>
    <property type="project" value="TreeGrafter"/>
</dbReference>
<dbReference type="NCBIfam" id="NF001986">
    <property type="entry name" value="PRK00779.1"/>
    <property type="match status" value="1"/>
</dbReference>
<dbReference type="AlphaFoldDB" id="A0A7S0PK86"/>
<organism evidence="8">
    <name type="scientific">Micromonas pusilla</name>
    <name type="common">Picoplanktonic green alga</name>
    <name type="synonym">Chromulina pusilla</name>
    <dbReference type="NCBI Taxonomy" id="38833"/>
    <lineage>
        <taxon>Eukaryota</taxon>
        <taxon>Viridiplantae</taxon>
        <taxon>Chlorophyta</taxon>
        <taxon>Mamiellophyceae</taxon>
        <taxon>Mamiellales</taxon>
        <taxon>Mamiellaceae</taxon>
        <taxon>Micromonas</taxon>
    </lineage>
</organism>
<accession>A0A7S0PK86</accession>
<evidence type="ECO:0000256" key="1">
    <source>
        <dbReference type="ARBA" id="ARBA00007805"/>
    </source>
</evidence>
<feature type="domain" description="Aspartate/ornithine carbamoyltransferase Asp/Orn-binding" evidence="6">
    <location>
        <begin position="231"/>
        <end position="383"/>
    </location>
</feature>
<dbReference type="FunFam" id="3.40.50.1370:FF:000008">
    <property type="entry name" value="Ornithine carbamoyltransferase"/>
    <property type="match status" value="1"/>
</dbReference>
<dbReference type="InterPro" id="IPR036901">
    <property type="entry name" value="Asp/Orn_carbamoylTrfase_sf"/>
</dbReference>
<proteinExistence type="inferred from homology"/>
<dbReference type="PRINTS" id="PR00102">
    <property type="entry name" value="OTCASE"/>
</dbReference>
<feature type="domain" description="Aspartate/ornithine carbamoyltransferase carbamoyl-P binding" evidence="7">
    <location>
        <begin position="85"/>
        <end position="225"/>
    </location>
</feature>
<dbReference type="InterPro" id="IPR002292">
    <property type="entry name" value="Orn/put_carbamltrans"/>
</dbReference>
<dbReference type="GO" id="GO:0016597">
    <property type="term" value="F:amino acid binding"/>
    <property type="evidence" value="ECO:0007669"/>
    <property type="project" value="InterPro"/>
</dbReference>
<reference evidence="8" key="1">
    <citation type="submission" date="2021-01" db="EMBL/GenBank/DDBJ databases">
        <authorList>
            <person name="Corre E."/>
            <person name="Pelletier E."/>
            <person name="Niang G."/>
            <person name="Scheremetjew M."/>
            <person name="Finn R."/>
            <person name="Kale V."/>
            <person name="Holt S."/>
            <person name="Cochrane G."/>
            <person name="Meng A."/>
            <person name="Brown T."/>
            <person name="Cohen L."/>
        </authorList>
    </citation>
    <scope>NUCLEOTIDE SEQUENCE</scope>
    <source>
        <strain evidence="8">CCMP494</strain>
    </source>
</reference>
<dbReference type="PRINTS" id="PR00100">
    <property type="entry name" value="AOTCASE"/>
</dbReference>
<evidence type="ECO:0000313" key="8">
    <source>
        <dbReference type="EMBL" id="CAD8575145.1"/>
    </source>
</evidence>
<dbReference type="GO" id="GO:0004585">
    <property type="term" value="F:ornithine carbamoyltransferase activity"/>
    <property type="evidence" value="ECO:0007669"/>
    <property type="project" value="UniProtKB-EC"/>
</dbReference>
<dbReference type="Gene3D" id="3.40.50.1370">
    <property type="entry name" value="Aspartate/ornithine carbamoyltransferase"/>
    <property type="match status" value="2"/>
</dbReference>
<sequence length="388" mass="42610">MAVFYTLYTHCRLPQQGSTGSRLTGRNMGPFVIHTSSRFKLLAGVGGCVTRRTDSVRQASSTVRGKVLTNCKVSTLRESLSKPPSFLHIDDNDEAKIDALLERASEIKHIILSNDLAYQPFKGRTLCMIFTKPSLRTRVSFETGFHLLGGHAIYLGPEDIGLGGREDTKDIARVLSRYNDIIMARTFAHQDVLDLAEYGSVPVVNGLTDFNHPCQIMADALTIKEALGSVKGKKIVYVGDGNNIVHSWLELAAVYPIHFVCCCPEGYEPDPKLLERAQAGGISTVEVRCDPADAVRGADVIYGDVWASMNAGQKEEGQSRYKAFDGFQINGKLMAAAGPQCKFMHCLPAERGLECTDEVMEAPYSLVFQEAENRMHAQNAIMLDLLGC</sequence>
<dbReference type="InterPro" id="IPR024904">
    <property type="entry name" value="OTCase_ArgI"/>
</dbReference>
<dbReference type="NCBIfam" id="TIGR00658">
    <property type="entry name" value="orni_carb_tr"/>
    <property type="match status" value="1"/>
</dbReference>